<dbReference type="OMA" id="YEILPCI"/>
<dbReference type="HOGENOM" id="CLU_018731_1_0_1"/>
<feature type="signal peptide" evidence="1">
    <location>
        <begin position="1"/>
        <end position="23"/>
    </location>
</feature>
<dbReference type="OrthoDB" id="5405745at2759"/>
<reference evidence="3" key="2">
    <citation type="journal article" date="2013" name="G3 (Bethesda)">
        <title>Genomes of Ashbya fungi isolated from insects reveal four mating-type loci, numerous translocations, lack of transposons, and distinct gene duplications.</title>
        <authorList>
            <person name="Dietrich F.S."/>
            <person name="Voegeli S."/>
            <person name="Kuo S."/>
            <person name="Philippsen P."/>
        </authorList>
    </citation>
    <scope>GENOME REANNOTATION</scope>
    <source>
        <strain evidence="3">ATCC 10895 / CBS 109.51 / FGSC 9923 / NRRL Y-1056</strain>
    </source>
</reference>
<dbReference type="EMBL" id="AE016818">
    <property type="protein sequence ID" value="AAS52488.2"/>
    <property type="molecule type" value="Genomic_DNA"/>
</dbReference>
<dbReference type="STRING" id="284811.Q758F9"/>
<dbReference type="RefSeq" id="NP_984664.2">
    <property type="nucleotide sequence ID" value="NM_210017.2"/>
</dbReference>
<dbReference type="eggNOG" id="ENOG502QTEW">
    <property type="taxonomic scope" value="Eukaryota"/>
</dbReference>
<dbReference type="FunCoup" id="Q758F9">
    <property type="interactions" value="56"/>
</dbReference>
<evidence type="ECO:0000313" key="3">
    <source>
        <dbReference type="Proteomes" id="UP000000591"/>
    </source>
</evidence>
<dbReference type="GO" id="GO:0005262">
    <property type="term" value="F:calcium channel activity"/>
    <property type="evidence" value="ECO:0007669"/>
    <property type="project" value="InterPro"/>
</dbReference>
<dbReference type="PANTHER" id="PTHR39142">
    <property type="entry name" value="MID1P"/>
    <property type="match status" value="1"/>
</dbReference>
<keyword evidence="1" id="KW-0732">Signal</keyword>
<keyword evidence="3" id="KW-1185">Reference proteome</keyword>
<dbReference type="GeneID" id="4620846"/>
<name>Q758F9_EREGS</name>
<feature type="chain" id="PRO_5004286505" evidence="1">
    <location>
        <begin position="24"/>
        <end position="534"/>
    </location>
</feature>
<organism evidence="2 3">
    <name type="scientific">Eremothecium gossypii (strain ATCC 10895 / CBS 109.51 / FGSC 9923 / NRRL Y-1056)</name>
    <name type="common">Yeast</name>
    <name type="synonym">Ashbya gossypii</name>
    <dbReference type="NCBI Taxonomy" id="284811"/>
    <lineage>
        <taxon>Eukaryota</taxon>
        <taxon>Fungi</taxon>
        <taxon>Dikarya</taxon>
        <taxon>Ascomycota</taxon>
        <taxon>Saccharomycotina</taxon>
        <taxon>Saccharomycetes</taxon>
        <taxon>Saccharomycetales</taxon>
        <taxon>Saccharomycetaceae</taxon>
        <taxon>Eremothecium</taxon>
    </lineage>
</organism>
<sequence>MMSREYLGVLLWLLTNIITGARSQGLPQALSMPSVYGSRAFMSENLELKDTVGGLFNNQTMHELAPINCSIVPGARNKLEFNVSTLSSGISTAYEVLTLLSGNICWRPLNTTGQVLRVYYSFNKTTLDDLSGAEAADFAEGYMEALAVRPYQVDDNQTDPYSTLYLVSLLVDSETGKPLPAAAANPEPWHYRLSISQNDLGFQWDSRPWIEVIDTDYNSALLSTGNLGPASDDKGKRKYDPDLYDLYLYSVEHIDTFNGLSRSYCAVSGGPRLIRSSSSDYTERPNSTLSNPSLKITKSLVEQVGQVREQFHITGLNSSTTYVAYLTMRVSSATTGIAGTIFQKTVFSTMENDACSLIFGLDFCKGVAYSVPTSSLQNKDKTLMAGAYDAIASSLYANFSLALQLIPCDESTESRYSPLRHCEDCEQSYKSWLCAVTIPRCTSRPKENYVARDSDDNRNALINDKIKPVSNYYEILPCIDMCHQMVRDCPSSFGFSCPSRSKFPQLAHRSYQSYSNVSEALNCNYIGNAEIIST</sequence>
<dbReference type="GO" id="GO:0098703">
    <property type="term" value="P:calcium ion import across plasma membrane"/>
    <property type="evidence" value="ECO:0007669"/>
    <property type="project" value="InterPro"/>
</dbReference>
<dbReference type="AlphaFoldDB" id="Q758F9"/>
<proteinExistence type="predicted"/>
<dbReference type="InParanoid" id="Q758F9"/>
<dbReference type="PANTHER" id="PTHR39142:SF1">
    <property type="entry name" value="AEL197CP"/>
    <property type="match status" value="1"/>
</dbReference>
<dbReference type="InterPro" id="IPR024338">
    <property type="entry name" value="MID1/Yam8"/>
</dbReference>
<dbReference type="Pfam" id="PF12929">
    <property type="entry name" value="Mid1"/>
    <property type="match status" value="1"/>
</dbReference>
<dbReference type="Proteomes" id="UP000000591">
    <property type="component" value="Chromosome V"/>
</dbReference>
<dbReference type="GO" id="GO:0006816">
    <property type="term" value="P:calcium ion transport"/>
    <property type="evidence" value="ECO:0000318"/>
    <property type="project" value="GO_Central"/>
</dbReference>
<gene>
    <name evidence="2" type="ORF">AGOS_AEL197C</name>
</gene>
<accession>Q758F9</accession>
<evidence type="ECO:0000313" key="2">
    <source>
        <dbReference type="EMBL" id="AAS52488.2"/>
    </source>
</evidence>
<dbReference type="KEGG" id="ago:AGOS_AEL197C"/>
<reference evidence="2 3" key="1">
    <citation type="journal article" date="2004" name="Science">
        <title>The Ashbya gossypii genome as a tool for mapping the ancient Saccharomyces cerevisiae genome.</title>
        <authorList>
            <person name="Dietrich F.S."/>
            <person name="Voegeli S."/>
            <person name="Brachat S."/>
            <person name="Lerch A."/>
            <person name="Gates K."/>
            <person name="Steiner S."/>
            <person name="Mohr C."/>
            <person name="Pohlmann R."/>
            <person name="Luedi P."/>
            <person name="Choi S."/>
            <person name="Wing R.A."/>
            <person name="Flavier A."/>
            <person name="Gaffney T.D."/>
            <person name="Philippsen P."/>
        </authorList>
    </citation>
    <scope>NUCLEOTIDE SEQUENCE [LARGE SCALE GENOMIC DNA]</scope>
    <source>
        <strain evidence="3">ATCC 10895 / CBS 109.51 / FGSC 9923 / NRRL Y-1056</strain>
    </source>
</reference>
<evidence type="ECO:0000256" key="1">
    <source>
        <dbReference type="SAM" id="SignalP"/>
    </source>
</evidence>
<protein>
    <submittedName>
        <fullName evidence="2">AEL197Cp</fullName>
    </submittedName>
</protein>